<keyword evidence="2" id="KW-1185">Reference proteome</keyword>
<evidence type="ECO:0000313" key="1">
    <source>
        <dbReference type="EMBL" id="KAJ8686947.1"/>
    </source>
</evidence>
<comment type="caution">
    <text evidence="1">The sequence shown here is derived from an EMBL/GenBank/DDBJ whole genome shotgun (WGS) entry which is preliminary data.</text>
</comment>
<gene>
    <name evidence="1" type="ORF">QAD02_022741</name>
</gene>
<organism evidence="1 2">
    <name type="scientific">Eretmocerus hayati</name>
    <dbReference type="NCBI Taxonomy" id="131215"/>
    <lineage>
        <taxon>Eukaryota</taxon>
        <taxon>Metazoa</taxon>
        <taxon>Ecdysozoa</taxon>
        <taxon>Arthropoda</taxon>
        <taxon>Hexapoda</taxon>
        <taxon>Insecta</taxon>
        <taxon>Pterygota</taxon>
        <taxon>Neoptera</taxon>
        <taxon>Endopterygota</taxon>
        <taxon>Hymenoptera</taxon>
        <taxon>Apocrita</taxon>
        <taxon>Proctotrupomorpha</taxon>
        <taxon>Chalcidoidea</taxon>
        <taxon>Aphelinidae</taxon>
        <taxon>Aphelininae</taxon>
        <taxon>Eretmocerus</taxon>
    </lineage>
</organism>
<accession>A0ACC2PU32</accession>
<name>A0ACC2PU32_9HYME</name>
<evidence type="ECO:0000313" key="2">
    <source>
        <dbReference type="Proteomes" id="UP001239111"/>
    </source>
</evidence>
<protein>
    <submittedName>
        <fullName evidence="1">Uncharacterized protein</fullName>
    </submittedName>
</protein>
<dbReference type="EMBL" id="CM056741">
    <property type="protein sequence ID" value="KAJ8686947.1"/>
    <property type="molecule type" value="Genomic_DNA"/>
</dbReference>
<reference evidence="1" key="1">
    <citation type="submission" date="2023-04" db="EMBL/GenBank/DDBJ databases">
        <title>A chromosome-level genome assembly of the parasitoid wasp Eretmocerus hayati.</title>
        <authorList>
            <person name="Zhong Y."/>
            <person name="Liu S."/>
            <person name="Liu Y."/>
        </authorList>
    </citation>
    <scope>NUCLEOTIDE SEQUENCE</scope>
    <source>
        <strain evidence="1">ZJU_SS_LIU_2023</strain>
    </source>
</reference>
<proteinExistence type="predicted"/>
<dbReference type="Proteomes" id="UP001239111">
    <property type="component" value="Chromosome 1"/>
</dbReference>
<sequence>MSIPRRRRNGRVEFGVAPNTPQPPAAEALQLLVHLSIQPAASLGRAVVFRLPRATHTIFPGSHFHSLKMERNNGEGDRLAARPNRRDRRFFAWRRDTLQRELDRRGINYRLTLRRVVYGTDAEILARVAREVAAPGYRVAPPPPPRAVQQLQNIPLPRPPPAGAFNPAQLALQRVDPRILARHNREQQAREERSVHLALDQNQYAAASSTVPLQQQRPPQAPQIVPCLPQHPCSSLPPAQFITQQSPTVRQSSPATSNIAQDPSPPSSSLSTPSPTIEFISTPSPPSPPVRTPSPRVTQQDRKAISIIEYRKRPACREALEIQPPSKRSFIKLKAPPAKTPRSLPDRAKAPATITSNKASQPEPALATSLNSSKAPSVSIKSRKVLPKKQAPAASPSQTQVEGKLEQSTKTSRKARASAPSSAISESDSRVAQAPVASPAEPKGRKYLVPSFSTPESDPQPSTSRVEIPEKSLIQRRTLRIRLEEAEQQLAEYSLKIKELARDQVNLAESAVSAECQLHDNHIALQKLNEQLGNLSLTDD</sequence>